<dbReference type="WBParaSite" id="DME_0000609201-mRNA-1">
    <property type="protein sequence ID" value="DME_0000609201-mRNA-1"/>
    <property type="gene ID" value="DME_0000609201"/>
</dbReference>
<name>A0A0N4UF93_DRAME</name>
<dbReference type="AlphaFoldDB" id="A0A0N4UF93"/>
<dbReference type="EMBL" id="UYYG01000012">
    <property type="protein sequence ID" value="VDN51058.1"/>
    <property type="molecule type" value="Genomic_DNA"/>
</dbReference>
<evidence type="ECO:0000313" key="4">
    <source>
        <dbReference type="WBParaSite" id="DME_0000609201-mRNA-1"/>
    </source>
</evidence>
<dbReference type="Proteomes" id="UP000038040">
    <property type="component" value="Unplaced"/>
</dbReference>
<organism evidence="2 4">
    <name type="scientific">Dracunculus medinensis</name>
    <name type="common">Guinea worm</name>
    <dbReference type="NCBI Taxonomy" id="318479"/>
    <lineage>
        <taxon>Eukaryota</taxon>
        <taxon>Metazoa</taxon>
        <taxon>Ecdysozoa</taxon>
        <taxon>Nematoda</taxon>
        <taxon>Chromadorea</taxon>
        <taxon>Rhabditida</taxon>
        <taxon>Spirurina</taxon>
        <taxon>Dracunculoidea</taxon>
        <taxon>Dracunculidae</taxon>
        <taxon>Dracunculus</taxon>
    </lineage>
</organism>
<sequence>MRSSLRNQREPEAGISWRQLCKIPVTYWNDDTKCLESNRRGHDREATEVTATGHKGYDSGRGEIREKRGRALRHSRKNVGLAKKFVINNIVVDLLEHHYYRKKMQLIAKQCGVAMISRFPITMYEIPSRILYCNAPTMTLNERFSRLSPVPAISASVTKIVPKVNFQQNTDQYDNIGSDYDLLVDGKTGEEYIRVPPRRYRPRLFQKRSIHDRVSFTSQAMQSNFNHFNYRGKDFKSRRQFGTFRLYRPQRFQNIRSFHYTVRPRFSYRGTFRQKKTREELDRELEEYMNKGKNSRNLFKSDLRQ</sequence>
<keyword evidence="3" id="KW-1185">Reference proteome</keyword>
<reference evidence="4" key="1">
    <citation type="submission" date="2017-02" db="UniProtKB">
        <authorList>
            <consortium name="WormBaseParasite"/>
        </authorList>
    </citation>
    <scope>IDENTIFICATION</scope>
</reference>
<proteinExistence type="predicted"/>
<reference evidence="1 3" key="2">
    <citation type="submission" date="2018-11" db="EMBL/GenBank/DDBJ databases">
        <authorList>
            <consortium name="Pathogen Informatics"/>
        </authorList>
    </citation>
    <scope>NUCLEOTIDE SEQUENCE [LARGE SCALE GENOMIC DNA]</scope>
</reference>
<dbReference type="Proteomes" id="UP000274756">
    <property type="component" value="Unassembled WGS sequence"/>
</dbReference>
<evidence type="ECO:0000313" key="2">
    <source>
        <dbReference type="Proteomes" id="UP000038040"/>
    </source>
</evidence>
<protein>
    <submittedName>
        <fullName evidence="4">FoP_duplication domain-containing protein</fullName>
    </submittedName>
</protein>
<accession>A0A0N4UF93</accession>
<gene>
    <name evidence="1" type="ORF">DME_LOCUS1031</name>
</gene>
<evidence type="ECO:0000313" key="3">
    <source>
        <dbReference type="Proteomes" id="UP000274756"/>
    </source>
</evidence>
<evidence type="ECO:0000313" key="1">
    <source>
        <dbReference type="EMBL" id="VDN51058.1"/>
    </source>
</evidence>